<dbReference type="PANTHER" id="PTHR43694:SF1">
    <property type="entry name" value="RIBONUCLEASE J"/>
    <property type="match status" value="1"/>
</dbReference>
<evidence type="ECO:0000313" key="4">
    <source>
        <dbReference type="EMBL" id="KRL41937.1"/>
    </source>
</evidence>
<dbReference type="InterPro" id="IPR042173">
    <property type="entry name" value="RNase_J_2"/>
</dbReference>
<dbReference type="OrthoDB" id="9803916at2"/>
<feature type="domain" description="Metallo-beta-lactamase" evidence="3">
    <location>
        <begin position="14"/>
        <end position="199"/>
    </location>
</feature>
<dbReference type="InterPro" id="IPR001279">
    <property type="entry name" value="Metallo-B-lactamas"/>
</dbReference>
<evidence type="ECO:0000256" key="1">
    <source>
        <dbReference type="ARBA" id="ARBA00022839"/>
    </source>
</evidence>
<dbReference type="Pfam" id="PF12706">
    <property type="entry name" value="Lactamase_B_2"/>
    <property type="match status" value="1"/>
</dbReference>
<protein>
    <submittedName>
        <fullName evidence="4">Metallo-beta-lactamase superfamily hydrolase</fullName>
    </submittedName>
</protein>
<dbReference type="InterPro" id="IPR036866">
    <property type="entry name" value="RibonucZ/Hydroxyglut_hydro"/>
</dbReference>
<keyword evidence="5" id="KW-1185">Reference proteome</keyword>
<evidence type="ECO:0000259" key="3">
    <source>
        <dbReference type="SMART" id="SM00849"/>
    </source>
</evidence>
<comment type="caution">
    <text evidence="4">The sequence shown here is derived from an EMBL/GenBank/DDBJ whole genome shotgun (WGS) entry which is preliminary data.</text>
</comment>
<keyword evidence="1" id="KW-0269">Exonuclease</keyword>
<evidence type="ECO:0000313" key="5">
    <source>
        <dbReference type="Proteomes" id="UP000051790"/>
    </source>
</evidence>
<dbReference type="EMBL" id="AZEU01000239">
    <property type="protein sequence ID" value="KRL41937.1"/>
    <property type="molecule type" value="Genomic_DNA"/>
</dbReference>
<dbReference type="PANTHER" id="PTHR43694">
    <property type="entry name" value="RIBONUCLEASE J"/>
    <property type="match status" value="1"/>
</dbReference>
<keyword evidence="4" id="KW-0378">Hydrolase</keyword>
<keyword evidence="1" id="KW-0540">Nuclease</keyword>
<accession>A0A0R1QBV9</accession>
<dbReference type="AlphaFoldDB" id="A0A0R1QBV9"/>
<sequence>MTSVRFLNGLHTIGGNIVEISTQTSRIITDFGVAADLTGETIDESIASGKLPNLPEFFHNTPDQYKHEAIVISHLHIDHMGALQYLTKDVPIYMSQDSLKLYETLIAAGDEQPVANLHALKPEHPLAVGDLTVTGYLSDHDEPGIMALAISDGDHLYVHSGDVRLNGPHRDRVDHWAQTLHDQHVKMLFLEGTTFSFDSDTPVEDSQHPATPYTEATLQTAFGQALDAADQLVVLNPYVRNWERLANFQATAHAHHRQIAWTELSQQVLNHVAHIQPDHVNAKDLKAHPEKYVLENSFENLNDLTDLTVSVYLHSNGVPLGDYDPHFQELLDYLNQHNIPIQYLSCTGHATKTDLITLCQMIAPEIVVPWHSFKPELEAKALDKQTLAMVLQPEKDLFYSVDDPEDAQD</sequence>
<keyword evidence="2" id="KW-0694">RNA-binding</keyword>
<organism evidence="4 5">
    <name type="scientific">Lacticaseibacillus manihotivorans DSM 13343 = JCM 12514</name>
    <dbReference type="NCBI Taxonomy" id="1423769"/>
    <lineage>
        <taxon>Bacteria</taxon>
        <taxon>Bacillati</taxon>
        <taxon>Bacillota</taxon>
        <taxon>Bacilli</taxon>
        <taxon>Lactobacillales</taxon>
        <taxon>Lactobacillaceae</taxon>
        <taxon>Lacticaseibacillus</taxon>
    </lineage>
</organism>
<reference evidence="4 5" key="1">
    <citation type="journal article" date="2015" name="Genome Announc.">
        <title>Expanding the biotechnology potential of lactobacilli through comparative genomics of 213 strains and associated genera.</title>
        <authorList>
            <person name="Sun Z."/>
            <person name="Harris H.M."/>
            <person name="McCann A."/>
            <person name="Guo C."/>
            <person name="Argimon S."/>
            <person name="Zhang W."/>
            <person name="Yang X."/>
            <person name="Jeffery I.B."/>
            <person name="Cooney J.C."/>
            <person name="Kagawa T.F."/>
            <person name="Liu W."/>
            <person name="Song Y."/>
            <person name="Salvetti E."/>
            <person name="Wrobel A."/>
            <person name="Rasinkangas P."/>
            <person name="Parkhill J."/>
            <person name="Rea M.C."/>
            <person name="O'Sullivan O."/>
            <person name="Ritari J."/>
            <person name="Douillard F.P."/>
            <person name="Paul Ross R."/>
            <person name="Yang R."/>
            <person name="Briner A.E."/>
            <person name="Felis G.E."/>
            <person name="de Vos W.M."/>
            <person name="Barrangou R."/>
            <person name="Klaenhammer T.R."/>
            <person name="Caufield P.W."/>
            <person name="Cui Y."/>
            <person name="Zhang H."/>
            <person name="O'Toole P.W."/>
        </authorList>
    </citation>
    <scope>NUCLEOTIDE SEQUENCE [LARGE SCALE GENOMIC DNA]</scope>
    <source>
        <strain evidence="4 5">DSM 13343</strain>
    </source>
</reference>
<dbReference type="RefSeq" id="WP_054717461.1">
    <property type="nucleotide sequence ID" value="NZ_AZEU01000239.1"/>
</dbReference>
<evidence type="ECO:0000256" key="2">
    <source>
        <dbReference type="ARBA" id="ARBA00022884"/>
    </source>
</evidence>
<name>A0A0R1QBV9_9LACO</name>
<dbReference type="PATRIC" id="fig|1423769.4.peg.2230"/>
<dbReference type="Proteomes" id="UP000051790">
    <property type="component" value="Unassembled WGS sequence"/>
</dbReference>
<proteinExistence type="predicted"/>
<dbReference type="Gene3D" id="3.40.50.10710">
    <property type="entry name" value="Metallo-hydrolase/oxidoreductase"/>
    <property type="match status" value="1"/>
</dbReference>
<dbReference type="SUPFAM" id="SSF56281">
    <property type="entry name" value="Metallo-hydrolase/oxidoreductase"/>
    <property type="match status" value="1"/>
</dbReference>
<dbReference type="GO" id="GO:0004527">
    <property type="term" value="F:exonuclease activity"/>
    <property type="evidence" value="ECO:0007669"/>
    <property type="project" value="UniProtKB-KW"/>
</dbReference>
<gene>
    <name evidence="4" type="ORF">FD01_GL002073</name>
</gene>
<dbReference type="Gene3D" id="3.60.15.10">
    <property type="entry name" value="Ribonuclease Z/Hydroxyacylglutathione hydrolase-like"/>
    <property type="match status" value="1"/>
</dbReference>
<dbReference type="GO" id="GO:0003723">
    <property type="term" value="F:RNA binding"/>
    <property type="evidence" value="ECO:0007669"/>
    <property type="project" value="UniProtKB-KW"/>
</dbReference>
<dbReference type="SMART" id="SM00849">
    <property type="entry name" value="Lactamase_B"/>
    <property type="match status" value="1"/>
</dbReference>